<dbReference type="Proteomes" id="UP000230052">
    <property type="component" value="Unassembled WGS sequence"/>
</dbReference>
<evidence type="ECO:0008006" key="4">
    <source>
        <dbReference type="Google" id="ProtNLM"/>
    </source>
</evidence>
<accession>A0A2J0KRP8</accession>
<keyword evidence="1" id="KW-0732">Signal</keyword>
<evidence type="ECO:0000256" key="1">
    <source>
        <dbReference type="SAM" id="SignalP"/>
    </source>
</evidence>
<comment type="caution">
    <text evidence="2">The sequence shown here is derived from an EMBL/GenBank/DDBJ whole genome shotgun (WGS) entry which is preliminary data.</text>
</comment>
<proteinExistence type="predicted"/>
<reference evidence="2 3" key="1">
    <citation type="submission" date="2017-09" db="EMBL/GenBank/DDBJ databases">
        <title>Depth-based differentiation of microbial function through sediment-hosted aquifers and enrichment of novel symbionts in the deep terrestrial subsurface.</title>
        <authorList>
            <person name="Probst A.J."/>
            <person name="Ladd B."/>
            <person name="Jarett J.K."/>
            <person name="Geller-Mcgrath D.E."/>
            <person name="Sieber C.M."/>
            <person name="Emerson J.B."/>
            <person name="Anantharaman K."/>
            <person name="Thomas B.C."/>
            <person name="Malmstrom R."/>
            <person name="Stieglmeier M."/>
            <person name="Klingl A."/>
            <person name="Woyke T."/>
            <person name="Ryan C.M."/>
            <person name="Banfield J.F."/>
        </authorList>
    </citation>
    <scope>NUCLEOTIDE SEQUENCE [LARGE SCALE GENOMIC DNA]</scope>
    <source>
        <strain evidence="2">CG07_land_8_20_14_0_80_42_15</strain>
    </source>
</reference>
<dbReference type="NCBIfam" id="TIGR04073">
    <property type="entry name" value="exo_TIGR04073"/>
    <property type="match status" value="1"/>
</dbReference>
<organism evidence="2 3">
    <name type="scientific">Candidatus Aquitaenariimonas noxiae</name>
    <dbReference type="NCBI Taxonomy" id="1974741"/>
    <lineage>
        <taxon>Bacteria</taxon>
        <taxon>Pseudomonadati</taxon>
        <taxon>Candidatus Omnitrophota</taxon>
        <taxon>Candidatus Aquitaenariimonas</taxon>
    </lineage>
</organism>
<evidence type="ECO:0000313" key="3">
    <source>
        <dbReference type="Proteomes" id="UP000230052"/>
    </source>
</evidence>
<sequence>MKKLLTGGIIVLMFMGLCSLTYGADDGKNTAYTKGERGVKNIALGWTEIPKTIYDTSKEKNMFVGLTFGTLKGVFNAFARTVSGSADVVSAPMGSYEKQPMKPTMVTGDK</sequence>
<dbReference type="AlphaFoldDB" id="A0A2J0KRP8"/>
<protein>
    <recommendedName>
        <fullName evidence="4">Exosortase system-associated protein, TIGR04073 family</fullName>
    </recommendedName>
</protein>
<evidence type="ECO:0000313" key="2">
    <source>
        <dbReference type="EMBL" id="PIU41248.1"/>
    </source>
</evidence>
<feature type="signal peptide" evidence="1">
    <location>
        <begin position="1"/>
        <end position="23"/>
    </location>
</feature>
<gene>
    <name evidence="2" type="ORF">COS99_06490</name>
</gene>
<dbReference type="EMBL" id="PEWV01000065">
    <property type="protein sequence ID" value="PIU41248.1"/>
    <property type="molecule type" value="Genomic_DNA"/>
</dbReference>
<dbReference type="InterPro" id="IPR023824">
    <property type="entry name" value="CHP04073_exosortase-affil"/>
</dbReference>
<name>A0A2J0KRP8_9BACT</name>
<feature type="chain" id="PRO_5014319190" description="Exosortase system-associated protein, TIGR04073 family" evidence="1">
    <location>
        <begin position="24"/>
        <end position="110"/>
    </location>
</feature>